<feature type="transmembrane region" description="Helical" evidence="7">
    <location>
        <begin position="54"/>
        <end position="72"/>
    </location>
</feature>
<dbReference type="InParanoid" id="A0A165IAA4"/>
<evidence type="ECO:0000256" key="1">
    <source>
        <dbReference type="ARBA" id="ARBA00004141"/>
    </source>
</evidence>
<comment type="subcellular location">
    <subcellularLocation>
        <location evidence="1">Membrane</location>
        <topology evidence="1">Multi-pass membrane protein</topology>
    </subcellularLocation>
</comment>
<organism evidence="9 10">
    <name type="scientific">Calocera cornea HHB12733</name>
    <dbReference type="NCBI Taxonomy" id="1353952"/>
    <lineage>
        <taxon>Eukaryota</taxon>
        <taxon>Fungi</taxon>
        <taxon>Dikarya</taxon>
        <taxon>Basidiomycota</taxon>
        <taxon>Agaricomycotina</taxon>
        <taxon>Dacrymycetes</taxon>
        <taxon>Dacrymycetales</taxon>
        <taxon>Dacrymycetaceae</taxon>
        <taxon>Calocera</taxon>
    </lineage>
</organism>
<dbReference type="OrthoDB" id="419616at2759"/>
<dbReference type="Pfam" id="PF07690">
    <property type="entry name" value="MFS_1"/>
    <property type="match status" value="1"/>
</dbReference>
<dbReference type="Gene3D" id="1.20.1250.20">
    <property type="entry name" value="MFS general substrate transporter like domains"/>
    <property type="match status" value="1"/>
</dbReference>
<dbReference type="SUPFAM" id="SSF103473">
    <property type="entry name" value="MFS general substrate transporter"/>
    <property type="match status" value="1"/>
</dbReference>
<feature type="region of interest" description="Disordered" evidence="6">
    <location>
        <begin position="1"/>
        <end position="20"/>
    </location>
</feature>
<proteinExistence type="predicted"/>
<dbReference type="PANTHER" id="PTHR23504:SF3">
    <property type="entry name" value="MAJOR FACILITATOR SUPERFAMILY (MFS) PROFILE DOMAIN-CONTAINING PROTEIN"/>
    <property type="match status" value="1"/>
</dbReference>
<feature type="domain" description="Major facilitator superfamily (MFS) profile" evidence="8">
    <location>
        <begin position="53"/>
        <end position="472"/>
    </location>
</feature>
<feature type="transmembrane region" description="Helical" evidence="7">
    <location>
        <begin position="410"/>
        <end position="430"/>
    </location>
</feature>
<keyword evidence="3 7" id="KW-0812">Transmembrane</keyword>
<feature type="transmembrane region" description="Helical" evidence="7">
    <location>
        <begin position="275"/>
        <end position="301"/>
    </location>
</feature>
<name>A0A165IAA4_9BASI</name>
<dbReference type="AlphaFoldDB" id="A0A165IAA4"/>
<feature type="transmembrane region" description="Helical" evidence="7">
    <location>
        <begin position="124"/>
        <end position="143"/>
    </location>
</feature>
<reference evidence="9 10" key="1">
    <citation type="journal article" date="2016" name="Mol. Biol. Evol.">
        <title>Comparative Genomics of Early-Diverging Mushroom-Forming Fungi Provides Insights into the Origins of Lignocellulose Decay Capabilities.</title>
        <authorList>
            <person name="Nagy L.G."/>
            <person name="Riley R."/>
            <person name="Tritt A."/>
            <person name="Adam C."/>
            <person name="Daum C."/>
            <person name="Floudas D."/>
            <person name="Sun H."/>
            <person name="Yadav J.S."/>
            <person name="Pangilinan J."/>
            <person name="Larsson K.H."/>
            <person name="Matsuura K."/>
            <person name="Barry K."/>
            <person name="Labutti K."/>
            <person name="Kuo R."/>
            <person name="Ohm R.A."/>
            <person name="Bhattacharya S.S."/>
            <person name="Shirouzu T."/>
            <person name="Yoshinaga Y."/>
            <person name="Martin F.M."/>
            <person name="Grigoriev I.V."/>
            <person name="Hibbett D.S."/>
        </authorList>
    </citation>
    <scope>NUCLEOTIDE SEQUENCE [LARGE SCALE GENOMIC DNA]</scope>
    <source>
        <strain evidence="9 10">HHB12733</strain>
    </source>
</reference>
<dbReference type="GO" id="GO:0016020">
    <property type="term" value="C:membrane"/>
    <property type="evidence" value="ECO:0007669"/>
    <property type="project" value="UniProtKB-SubCell"/>
</dbReference>
<dbReference type="Proteomes" id="UP000076842">
    <property type="component" value="Unassembled WGS sequence"/>
</dbReference>
<evidence type="ECO:0000313" key="10">
    <source>
        <dbReference type="Proteomes" id="UP000076842"/>
    </source>
</evidence>
<feature type="transmembrane region" description="Helical" evidence="7">
    <location>
        <begin position="92"/>
        <end position="112"/>
    </location>
</feature>
<dbReference type="PANTHER" id="PTHR23504">
    <property type="entry name" value="MAJOR FACILITATOR SUPERFAMILY DOMAIN-CONTAINING PROTEIN 10"/>
    <property type="match status" value="1"/>
</dbReference>
<evidence type="ECO:0000313" key="9">
    <source>
        <dbReference type="EMBL" id="KZT60315.1"/>
    </source>
</evidence>
<dbReference type="InterPro" id="IPR011701">
    <property type="entry name" value="MFS"/>
</dbReference>
<evidence type="ECO:0000256" key="6">
    <source>
        <dbReference type="SAM" id="MobiDB-lite"/>
    </source>
</evidence>
<feature type="compositionally biased region" description="Polar residues" evidence="6">
    <location>
        <begin position="1"/>
        <end position="13"/>
    </location>
</feature>
<feature type="transmembrane region" description="Helical" evidence="7">
    <location>
        <begin position="350"/>
        <end position="369"/>
    </location>
</feature>
<protein>
    <submittedName>
        <fullName evidence="9">MFS general substrate transporter</fullName>
    </submittedName>
</protein>
<feature type="transmembrane region" description="Helical" evidence="7">
    <location>
        <begin position="375"/>
        <end position="398"/>
    </location>
</feature>
<evidence type="ECO:0000256" key="5">
    <source>
        <dbReference type="ARBA" id="ARBA00023136"/>
    </source>
</evidence>
<evidence type="ECO:0000259" key="8">
    <source>
        <dbReference type="PROSITE" id="PS50850"/>
    </source>
</evidence>
<dbReference type="PROSITE" id="PS50850">
    <property type="entry name" value="MFS"/>
    <property type="match status" value="1"/>
</dbReference>
<evidence type="ECO:0000256" key="7">
    <source>
        <dbReference type="SAM" id="Phobius"/>
    </source>
</evidence>
<keyword evidence="4 7" id="KW-1133">Transmembrane helix</keyword>
<feature type="transmembrane region" description="Helical" evidence="7">
    <location>
        <begin position="181"/>
        <end position="203"/>
    </location>
</feature>
<feature type="transmembrane region" description="Helical" evidence="7">
    <location>
        <begin position="316"/>
        <end position="338"/>
    </location>
</feature>
<keyword evidence="5 7" id="KW-0472">Membrane</keyword>
<evidence type="ECO:0000256" key="2">
    <source>
        <dbReference type="ARBA" id="ARBA00022448"/>
    </source>
</evidence>
<evidence type="ECO:0000256" key="4">
    <source>
        <dbReference type="ARBA" id="ARBA00022989"/>
    </source>
</evidence>
<dbReference type="GO" id="GO:0022857">
    <property type="term" value="F:transmembrane transporter activity"/>
    <property type="evidence" value="ECO:0007669"/>
    <property type="project" value="InterPro"/>
</dbReference>
<keyword evidence="10" id="KW-1185">Reference proteome</keyword>
<dbReference type="EMBL" id="KV423932">
    <property type="protein sequence ID" value="KZT60315.1"/>
    <property type="molecule type" value="Genomic_DNA"/>
</dbReference>
<evidence type="ECO:0000256" key="3">
    <source>
        <dbReference type="ARBA" id="ARBA00022692"/>
    </source>
</evidence>
<dbReference type="InterPro" id="IPR020846">
    <property type="entry name" value="MFS_dom"/>
</dbReference>
<keyword evidence="2" id="KW-0813">Transport</keyword>
<dbReference type="InterPro" id="IPR036259">
    <property type="entry name" value="MFS_trans_sf"/>
</dbReference>
<feature type="transmembrane region" description="Helical" evidence="7">
    <location>
        <begin position="223"/>
        <end position="247"/>
    </location>
</feature>
<sequence>MTVESTDGPTTAQGERAPLLSTSASSTTLTEAEGAHSAANAAEEGDKKLPMLQILLLCYASLGEGVAFIYIFPFINQMIVERAGIPETDVGFWSGLIESLYSCTQTVVMIFWGRISDRYGRKPVLVACGAGVCAMVTLFGTSNSLWQMVAYRAMAGIFAGSFVTTRTMISENSTSRTQARAFSYFQFAGNIGLSVGSMFGGALAKPAEQFPELFGNSQLLIKYPYLLPCIICGALPGTSSILQFFFLKETKPVAKEGAEPEELPSLKSILSAPGVWITVAIFQMGWFIGNAYTVVVPIFLYTPVELGGVGFEPTMISAWMVVTGLTQAAWLLIIFAPLQHRFGTGNVMRACGWLRMFVLAGFPCLNILLRHGNTAGFWTLAPFCIVGATGVTMVYTGVQLALNDICPSPLALGTLNGVAMSLSFGLRAVIPATFGSIFALGVKYNILGGYLVWAVLLAFGASFIVLLRYMPAKAEGRRHWANAFGE</sequence>
<accession>A0A165IAA4</accession>
<feature type="transmembrane region" description="Helical" evidence="7">
    <location>
        <begin position="149"/>
        <end position="169"/>
    </location>
</feature>
<feature type="transmembrane region" description="Helical" evidence="7">
    <location>
        <begin position="450"/>
        <end position="470"/>
    </location>
</feature>
<gene>
    <name evidence="9" type="ORF">CALCODRAFT_429617</name>
</gene>